<gene>
    <name evidence="3" type="ORF">Fot_13500</name>
</gene>
<evidence type="ECO:0000313" key="3">
    <source>
        <dbReference type="EMBL" id="KAL2544267.1"/>
    </source>
</evidence>
<dbReference type="Proteomes" id="UP001604277">
    <property type="component" value="Unassembled WGS sequence"/>
</dbReference>
<protein>
    <submittedName>
        <fullName evidence="3">Uncharacterized protein</fullName>
    </submittedName>
</protein>
<sequence length="186" mass="20958">MTKDDSYIPPAPEATSEVPSTSIHVRPVPSPGSSRQSKKRKTGAKSGEEAFWAPSSLPHDKYKYINIGSRQEELDPTALGKLPLPTANAAASIHKYWTSAFGEAVENVELTELLKLVEMYTFRSHVLNCELYKVLEMKVDELRSVIERDEDVEALRAENKDLRERLAFFEDARARATYDVMKAQTI</sequence>
<keyword evidence="1" id="KW-0175">Coiled coil</keyword>
<comment type="caution">
    <text evidence="3">The sequence shown here is derived from an EMBL/GenBank/DDBJ whole genome shotgun (WGS) entry which is preliminary data.</text>
</comment>
<reference evidence="4" key="1">
    <citation type="submission" date="2024-07" db="EMBL/GenBank/DDBJ databases">
        <title>Two chromosome-level genome assemblies of Korean endemic species Abeliophyllum distichum and Forsythia ovata (Oleaceae).</title>
        <authorList>
            <person name="Jang H."/>
        </authorList>
    </citation>
    <scope>NUCLEOTIDE SEQUENCE [LARGE SCALE GENOMIC DNA]</scope>
</reference>
<name>A0ABD1W3X3_9LAMI</name>
<dbReference type="EMBL" id="JBFOLJ010000004">
    <property type="protein sequence ID" value="KAL2544267.1"/>
    <property type="molecule type" value="Genomic_DNA"/>
</dbReference>
<proteinExistence type="predicted"/>
<evidence type="ECO:0000256" key="2">
    <source>
        <dbReference type="SAM" id="MobiDB-lite"/>
    </source>
</evidence>
<feature type="coiled-coil region" evidence="1">
    <location>
        <begin position="145"/>
        <end position="172"/>
    </location>
</feature>
<organism evidence="3 4">
    <name type="scientific">Forsythia ovata</name>
    <dbReference type="NCBI Taxonomy" id="205694"/>
    <lineage>
        <taxon>Eukaryota</taxon>
        <taxon>Viridiplantae</taxon>
        <taxon>Streptophyta</taxon>
        <taxon>Embryophyta</taxon>
        <taxon>Tracheophyta</taxon>
        <taxon>Spermatophyta</taxon>
        <taxon>Magnoliopsida</taxon>
        <taxon>eudicotyledons</taxon>
        <taxon>Gunneridae</taxon>
        <taxon>Pentapetalae</taxon>
        <taxon>asterids</taxon>
        <taxon>lamiids</taxon>
        <taxon>Lamiales</taxon>
        <taxon>Oleaceae</taxon>
        <taxon>Forsythieae</taxon>
        <taxon>Forsythia</taxon>
    </lineage>
</organism>
<dbReference type="AlphaFoldDB" id="A0ABD1W3X3"/>
<keyword evidence="4" id="KW-1185">Reference proteome</keyword>
<accession>A0ABD1W3X3</accession>
<evidence type="ECO:0000256" key="1">
    <source>
        <dbReference type="SAM" id="Coils"/>
    </source>
</evidence>
<feature type="region of interest" description="Disordered" evidence="2">
    <location>
        <begin position="1"/>
        <end position="50"/>
    </location>
</feature>
<evidence type="ECO:0000313" key="4">
    <source>
        <dbReference type="Proteomes" id="UP001604277"/>
    </source>
</evidence>